<dbReference type="EMBL" id="CAJNDS010001358">
    <property type="protein sequence ID" value="CAE7256491.1"/>
    <property type="molecule type" value="Genomic_DNA"/>
</dbReference>
<evidence type="ECO:0000256" key="2">
    <source>
        <dbReference type="ARBA" id="ARBA00022741"/>
    </source>
</evidence>
<dbReference type="Pfam" id="PF03969">
    <property type="entry name" value="AFG1_ATPase"/>
    <property type="match status" value="1"/>
</dbReference>
<comment type="caution">
    <text evidence="5">The sequence shown here is derived from an EMBL/GenBank/DDBJ whole genome shotgun (WGS) entry which is preliminary data.</text>
</comment>
<evidence type="ECO:0000313" key="5">
    <source>
        <dbReference type="EMBL" id="CAE7256491.1"/>
    </source>
</evidence>
<accession>A0A812M774</accession>
<gene>
    <name evidence="5" type="primary">Afg1l</name>
    <name evidence="5" type="ORF">SNAT2548_LOCUS13156</name>
</gene>
<dbReference type="NCBIfam" id="NF040713">
    <property type="entry name" value="ZapE"/>
    <property type="match status" value="1"/>
</dbReference>
<evidence type="ECO:0000256" key="1">
    <source>
        <dbReference type="ARBA" id="ARBA00010322"/>
    </source>
</evidence>
<dbReference type="GO" id="GO:0005524">
    <property type="term" value="F:ATP binding"/>
    <property type="evidence" value="ECO:0007669"/>
    <property type="project" value="UniProtKB-KW"/>
</dbReference>
<dbReference type="SUPFAM" id="SSF52540">
    <property type="entry name" value="P-loop containing nucleoside triphosphate hydrolases"/>
    <property type="match status" value="1"/>
</dbReference>
<dbReference type="InterPro" id="IPR027417">
    <property type="entry name" value="P-loop_NTPase"/>
</dbReference>
<keyword evidence="6" id="KW-1185">Reference proteome</keyword>
<keyword evidence="2" id="KW-0547">Nucleotide-binding</keyword>
<dbReference type="PANTHER" id="PTHR12169:SF6">
    <property type="entry name" value="AFG1-LIKE ATPASE"/>
    <property type="match status" value="1"/>
</dbReference>
<name>A0A812M774_9DINO</name>
<keyword evidence="3" id="KW-0067">ATP-binding</keyword>
<dbReference type="AlphaFoldDB" id="A0A812M774"/>
<evidence type="ECO:0000256" key="3">
    <source>
        <dbReference type="ARBA" id="ARBA00022840"/>
    </source>
</evidence>
<protein>
    <submittedName>
        <fullName evidence="5">Afg1l protein</fullName>
    </submittedName>
</protein>
<dbReference type="PANTHER" id="PTHR12169">
    <property type="entry name" value="ATPASE N2B"/>
    <property type="match status" value="1"/>
</dbReference>
<dbReference type="Gene3D" id="3.40.50.300">
    <property type="entry name" value="P-loop containing nucleotide triphosphate hydrolases"/>
    <property type="match status" value="1"/>
</dbReference>
<sequence length="379" mass="41192">MRSQRGGSGSGATGATSDGQVSSASISTAPAERPPTQAVSRPAAAPRKPQKSSVYMHGPVGTGKTMLMDLFYDHARGAGLRTLRRHFYEFMMGLHRQIHQIQQERPVEVAANSLADDIDVLCFDEFQITDIQDAAILPRLFEVLFLRGVTVVMTSNTSPQLLYSGGLNRHVHLPSFINVLARSLVHRLPYLYRQKWGPSTFIVRQGYIFSLGPSLVQVDYRRRAEAAELAEAARRGRAEVAGPFRNTRPLLPIKALHGAVEGTAAAAAQALAVGAASVPPHVRPNRGSSGAEGVDMAQGRETKNVPVLQLLSRSVWLQNERTEMETPKQQIMDEMNQCPVSNTMCVGGYVLDIANSAESLVLTVSTTQRVTGSAGFFED</sequence>
<feature type="region of interest" description="Disordered" evidence="4">
    <location>
        <begin position="1"/>
        <end position="58"/>
    </location>
</feature>
<dbReference type="InterPro" id="IPR005654">
    <property type="entry name" value="ATPase_AFG1-like"/>
</dbReference>
<comment type="similarity">
    <text evidence="1">Belongs to the AFG1 ATPase family.</text>
</comment>
<dbReference type="OrthoDB" id="430829at2759"/>
<evidence type="ECO:0000256" key="4">
    <source>
        <dbReference type="SAM" id="MobiDB-lite"/>
    </source>
</evidence>
<reference evidence="5" key="1">
    <citation type="submission" date="2021-02" db="EMBL/GenBank/DDBJ databases">
        <authorList>
            <person name="Dougan E. K."/>
            <person name="Rhodes N."/>
            <person name="Thang M."/>
            <person name="Chan C."/>
        </authorList>
    </citation>
    <scope>NUCLEOTIDE SEQUENCE</scope>
</reference>
<organism evidence="5 6">
    <name type="scientific">Symbiodinium natans</name>
    <dbReference type="NCBI Taxonomy" id="878477"/>
    <lineage>
        <taxon>Eukaryota</taxon>
        <taxon>Sar</taxon>
        <taxon>Alveolata</taxon>
        <taxon>Dinophyceae</taxon>
        <taxon>Suessiales</taxon>
        <taxon>Symbiodiniaceae</taxon>
        <taxon>Symbiodinium</taxon>
    </lineage>
</organism>
<dbReference type="GO" id="GO:0005737">
    <property type="term" value="C:cytoplasm"/>
    <property type="evidence" value="ECO:0007669"/>
    <property type="project" value="TreeGrafter"/>
</dbReference>
<evidence type="ECO:0000313" key="6">
    <source>
        <dbReference type="Proteomes" id="UP000604046"/>
    </source>
</evidence>
<dbReference type="GO" id="GO:0016887">
    <property type="term" value="F:ATP hydrolysis activity"/>
    <property type="evidence" value="ECO:0007669"/>
    <property type="project" value="InterPro"/>
</dbReference>
<proteinExistence type="inferred from homology"/>
<feature type="compositionally biased region" description="Gly residues" evidence="4">
    <location>
        <begin position="1"/>
        <end position="12"/>
    </location>
</feature>
<dbReference type="Proteomes" id="UP000604046">
    <property type="component" value="Unassembled WGS sequence"/>
</dbReference>